<dbReference type="AlphaFoldDB" id="X1MVG0"/>
<gene>
    <name evidence="1" type="ORF">S06H3_45725</name>
</gene>
<proteinExistence type="predicted"/>
<accession>X1MVG0</accession>
<dbReference type="EMBL" id="BARV01028584">
    <property type="protein sequence ID" value="GAI35263.1"/>
    <property type="molecule type" value="Genomic_DNA"/>
</dbReference>
<organism evidence="1">
    <name type="scientific">marine sediment metagenome</name>
    <dbReference type="NCBI Taxonomy" id="412755"/>
    <lineage>
        <taxon>unclassified sequences</taxon>
        <taxon>metagenomes</taxon>
        <taxon>ecological metagenomes</taxon>
    </lineage>
</organism>
<protein>
    <submittedName>
        <fullName evidence="1">Uncharacterized protein</fullName>
    </submittedName>
</protein>
<reference evidence="1" key="1">
    <citation type="journal article" date="2014" name="Front. Microbiol.">
        <title>High frequency of phylogenetically diverse reductive dehalogenase-homologous genes in deep subseafloor sedimentary metagenomes.</title>
        <authorList>
            <person name="Kawai M."/>
            <person name="Futagami T."/>
            <person name="Toyoda A."/>
            <person name="Takaki Y."/>
            <person name="Nishi S."/>
            <person name="Hori S."/>
            <person name="Arai W."/>
            <person name="Tsubouchi T."/>
            <person name="Morono Y."/>
            <person name="Uchiyama I."/>
            <person name="Ito T."/>
            <person name="Fujiyama A."/>
            <person name="Inagaki F."/>
            <person name="Takami H."/>
        </authorList>
    </citation>
    <scope>NUCLEOTIDE SEQUENCE</scope>
    <source>
        <strain evidence="1">Expedition CK06-06</strain>
    </source>
</reference>
<feature type="non-terminal residue" evidence="1">
    <location>
        <position position="45"/>
    </location>
</feature>
<comment type="caution">
    <text evidence="1">The sequence shown here is derived from an EMBL/GenBank/DDBJ whole genome shotgun (WGS) entry which is preliminary data.</text>
</comment>
<evidence type="ECO:0000313" key="1">
    <source>
        <dbReference type="EMBL" id="GAI35263.1"/>
    </source>
</evidence>
<name>X1MVG0_9ZZZZ</name>
<sequence>MRYPGNHAGLTNTDLMMPILLRGEQLKHLYDREEMWLHNLYTSIP</sequence>